<organism evidence="1 2">
    <name type="scientific">Segatella oulorum</name>
    <dbReference type="NCBI Taxonomy" id="28136"/>
    <lineage>
        <taxon>Bacteria</taxon>
        <taxon>Pseudomonadati</taxon>
        <taxon>Bacteroidota</taxon>
        <taxon>Bacteroidia</taxon>
        <taxon>Bacteroidales</taxon>
        <taxon>Prevotellaceae</taxon>
        <taxon>Segatella</taxon>
    </lineage>
</organism>
<dbReference type="AlphaFoldDB" id="A0A1T4PWG7"/>
<proteinExistence type="predicted"/>
<reference evidence="1 2" key="1">
    <citation type="submission" date="2017-02" db="EMBL/GenBank/DDBJ databases">
        <authorList>
            <person name="Peterson S.W."/>
        </authorList>
    </citation>
    <scope>NUCLEOTIDE SEQUENCE [LARGE SCALE GENOMIC DNA]</scope>
    <source>
        <strain evidence="1 2">ATCC 43324</strain>
    </source>
</reference>
<name>A0A1T4PWG7_9BACT</name>
<accession>A0A1T4PWG7</accession>
<gene>
    <name evidence="1" type="ORF">SAMN02745202_01593</name>
</gene>
<sequence>MMYSSKHIYIWLLIFVILLSNASCNKKQEICEFNSECDTLSVNKELLYHLGQYIKKHPQYNSLTVITDFEYNWRDENKSSQTLLILIGPSVEHLFEERRIYPSTFFTYKHKVIFIQSSLDRLCNQNMNVQLYNKYCVRTLNVNSNIILYLKEATAISITKDGVLYKVTEKADTLILKKMVKFVPPSPQ</sequence>
<evidence type="ECO:0000313" key="1">
    <source>
        <dbReference type="EMBL" id="SJZ95716.1"/>
    </source>
</evidence>
<dbReference type="Proteomes" id="UP000190065">
    <property type="component" value="Unassembled WGS sequence"/>
</dbReference>
<protein>
    <submittedName>
        <fullName evidence="1">Uncharacterized protein</fullName>
    </submittedName>
</protein>
<dbReference type="EMBL" id="FUXK01000017">
    <property type="protein sequence ID" value="SJZ95716.1"/>
    <property type="molecule type" value="Genomic_DNA"/>
</dbReference>
<evidence type="ECO:0000313" key="2">
    <source>
        <dbReference type="Proteomes" id="UP000190065"/>
    </source>
</evidence>